<gene>
    <name evidence="6" type="ORF">CLOSAC_23110</name>
    <name evidence="5" type="ORF">CLOSAC_31940</name>
    <name evidence="4" type="ORF">CLOSAC_37400</name>
    <name evidence="3" type="ORF">CLOSAC_40680</name>
    <name evidence="2" type="ORF">CLOSAC_42970</name>
</gene>
<dbReference type="InterPro" id="IPR038717">
    <property type="entry name" value="Tc1-like_DDE_dom"/>
</dbReference>
<dbReference type="Proteomes" id="UP000191154">
    <property type="component" value="Unassembled WGS sequence"/>
</dbReference>
<protein>
    <recommendedName>
        <fullName evidence="1">Tc1-like transposase DDE domain-containing protein</fullName>
    </recommendedName>
</protein>
<dbReference type="RefSeq" id="WP_077866765.1">
    <property type="nucleotide sequence ID" value="NZ_LZYZ01000004.1"/>
</dbReference>
<dbReference type="GO" id="GO:0003676">
    <property type="term" value="F:nucleic acid binding"/>
    <property type="evidence" value="ECO:0007669"/>
    <property type="project" value="InterPro"/>
</dbReference>
<evidence type="ECO:0000313" key="6">
    <source>
        <dbReference type="EMBL" id="OOM11884.1"/>
    </source>
</evidence>
<evidence type="ECO:0000313" key="4">
    <source>
        <dbReference type="EMBL" id="OOM09459.1"/>
    </source>
</evidence>
<dbReference type="EMBL" id="LZYZ01000010">
    <property type="protein sequence ID" value="OOM06378.1"/>
    <property type="molecule type" value="Genomic_DNA"/>
</dbReference>
<dbReference type="PANTHER" id="PTHR46564">
    <property type="entry name" value="TRANSPOSASE"/>
    <property type="match status" value="1"/>
</dbReference>
<comment type="caution">
    <text evidence="2">The sequence shown here is derived from an EMBL/GenBank/DDBJ whole genome shotgun (WGS) entry which is preliminary data.</text>
</comment>
<reference evidence="2 7" key="1">
    <citation type="submission" date="2016-05" db="EMBL/GenBank/DDBJ databases">
        <title>Microbial solvent formation.</title>
        <authorList>
            <person name="Poehlein A."/>
            <person name="Montoya Solano J.D."/>
            <person name="Flitsch S."/>
            <person name="Krabben P."/>
            <person name="Duerre P."/>
            <person name="Daniel R."/>
        </authorList>
    </citation>
    <scope>NUCLEOTIDE SEQUENCE [LARGE SCALE GENOMIC DNA]</scope>
    <source>
        <strain evidence="2 7">L1-8</strain>
    </source>
</reference>
<evidence type="ECO:0000313" key="5">
    <source>
        <dbReference type="EMBL" id="OOM10573.1"/>
    </source>
</evidence>
<name>A0A1S8MQD6_CLOSA</name>
<dbReference type="EMBL" id="LZYZ01000004">
    <property type="protein sequence ID" value="OOM11884.1"/>
    <property type="molecule type" value="Genomic_DNA"/>
</dbReference>
<dbReference type="Pfam" id="PF13358">
    <property type="entry name" value="DDE_3"/>
    <property type="match status" value="1"/>
</dbReference>
<dbReference type="Gene3D" id="3.30.420.10">
    <property type="entry name" value="Ribonuclease H-like superfamily/Ribonuclease H"/>
    <property type="match status" value="1"/>
</dbReference>
<organism evidence="2 7">
    <name type="scientific">Clostridium saccharobutylicum</name>
    <dbReference type="NCBI Taxonomy" id="169679"/>
    <lineage>
        <taxon>Bacteria</taxon>
        <taxon>Bacillati</taxon>
        <taxon>Bacillota</taxon>
        <taxon>Clostridia</taxon>
        <taxon>Eubacteriales</taxon>
        <taxon>Clostridiaceae</taxon>
        <taxon>Clostridium</taxon>
    </lineage>
</organism>
<feature type="domain" description="Tc1-like transposase DDE" evidence="1">
    <location>
        <begin position="16"/>
        <end position="152"/>
    </location>
</feature>
<sequence length="191" mass="22010">MLNLLPTLESSSNIVVYASDETGISVESDNHYSWSPVGHPPILEKNARHEGVNIIGSTAILNGYHIVNDIYPSSKSITTKEVKAHIQHLLDINEGKKVVIFLDNARFHKSLEMQKFYYDNRDILEVIFLPKYSPYMNPQEQIWHYVKAKLYKPSARECKYELTYDINLILGDLNLNKDKIRSLADGRKYLL</sequence>
<dbReference type="EMBL" id="LZYZ01000007">
    <property type="protein sequence ID" value="OOM09459.1"/>
    <property type="molecule type" value="Genomic_DNA"/>
</dbReference>
<dbReference type="InterPro" id="IPR036397">
    <property type="entry name" value="RNaseH_sf"/>
</dbReference>
<evidence type="ECO:0000313" key="7">
    <source>
        <dbReference type="Proteomes" id="UP000191154"/>
    </source>
</evidence>
<evidence type="ECO:0000259" key="1">
    <source>
        <dbReference type="Pfam" id="PF13358"/>
    </source>
</evidence>
<evidence type="ECO:0000313" key="3">
    <source>
        <dbReference type="EMBL" id="OOM07538.1"/>
    </source>
</evidence>
<dbReference type="PANTHER" id="PTHR46564:SF1">
    <property type="entry name" value="TRANSPOSASE"/>
    <property type="match status" value="1"/>
</dbReference>
<accession>A0A1S8MQD6</accession>
<proteinExistence type="predicted"/>
<dbReference type="EMBL" id="LZYZ01000008">
    <property type="protein sequence ID" value="OOM07538.1"/>
    <property type="molecule type" value="Genomic_DNA"/>
</dbReference>
<dbReference type="AlphaFoldDB" id="A0A1S8MQD6"/>
<evidence type="ECO:0000313" key="2">
    <source>
        <dbReference type="EMBL" id="OOM06378.1"/>
    </source>
</evidence>
<dbReference type="EMBL" id="LZYZ01000006">
    <property type="protein sequence ID" value="OOM10573.1"/>
    <property type="molecule type" value="Genomic_DNA"/>
</dbReference>